<dbReference type="AlphaFoldDB" id="A0A7S3LCF2"/>
<dbReference type="SUPFAM" id="SSF51197">
    <property type="entry name" value="Clavaminate synthase-like"/>
    <property type="match status" value="1"/>
</dbReference>
<dbReference type="InterPro" id="IPR051961">
    <property type="entry name" value="Fungal_Metabolite_Diox"/>
</dbReference>
<proteinExistence type="predicted"/>
<dbReference type="PANTHER" id="PTHR37563">
    <property type="entry name" value="PHYTANOYL-COA DIOXYGENASE FAMILY PROTEIN (AFU_ORTHOLOGUE AFUA_2G03330)"/>
    <property type="match status" value="1"/>
</dbReference>
<accession>A0A7S3LCF2</accession>
<organism evidence="1">
    <name type="scientific">Amphora coffeiformis</name>
    <dbReference type="NCBI Taxonomy" id="265554"/>
    <lineage>
        <taxon>Eukaryota</taxon>
        <taxon>Sar</taxon>
        <taxon>Stramenopiles</taxon>
        <taxon>Ochrophyta</taxon>
        <taxon>Bacillariophyta</taxon>
        <taxon>Bacillariophyceae</taxon>
        <taxon>Bacillariophycidae</taxon>
        <taxon>Thalassiophysales</taxon>
        <taxon>Catenulaceae</taxon>
        <taxon>Amphora</taxon>
    </lineage>
</organism>
<dbReference type="Pfam" id="PF05721">
    <property type="entry name" value="PhyH"/>
    <property type="match status" value="1"/>
</dbReference>
<dbReference type="InterPro" id="IPR008775">
    <property type="entry name" value="Phytyl_CoA_dOase-like"/>
</dbReference>
<gene>
    <name evidence="1" type="ORF">ACOF00016_LOCUS15843</name>
</gene>
<evidence type="ECO:0000313" key="1">
    <source>
        <dbReference type="EMBL" id="CAE0418980.1"/>
    </source>
</evidence>
<dbReference type="Gene3D" id="2.60.120.620">
    <property type="entry name" value="q2cbj1_9rhob like domain"/>
    <property type="match status" value="1"/>
</dbReference>
<dbReference type="EMBL" id="HBIM01021179">
    <property type="protein sequence ID" value="CAE0418980.1"/>
    <property type="molecule type" value="Transcribed_RNA"/>
</dbReference>
<dbReference type="PANTHER" id="PTHR37563:SF2">
    <property type="entry name" value="PHYTANOYL-COA DIOXYGENASE FAMILY PROTEIN (AFU_ORTHOLOGUE AFUA_2G03330)"/>
    <property type="match status" value="1"/>
</dbReference>
<protein>
    <submittedName>
        <fullName evidence="1">Uncharacterized protein</fullName>
    </submittedName>
</protein>
<reference evidence="1" key="1">
    <citation type="submission" date="2021-01" db="EMBL/GenBank/DDBJ databases">
        <authorList>
            <person name="Corre E."/>
            <person name="Pelletier E."/>
            <person name="Niang G."/>
            <person name="Scheremetjew M."/>
            <person name="Finn R."/>
            <person name="Kale V."/>
            <person name="Holt S."/>
            <person name="Cochrane G."/>
            <person name="Meng A."/>
            <person name="Brown T."/>
            <person name="Cohen L."/>
        </authorList>
    </citation>
    <scope>NUCLEOTIDE SEQUENCE</scope>
    <source>
        <strain evidence="1">CCMP127</strain>
    </source>
</reference>
<name>A0A7S3LCF2_9STRA</name>
<sequence>MSCGRIVVLGLALSAFALRLTLREYLLTRLLPRFGVPDDDVPFAETLPNCTPESVTTTSYHDLRVTVNDTAVQAASIARKHGVAFLEDLLPPTAAKDLRDYILRENTNPSREDWFVLSGTNRKHLTFGLREDPVVTSAIQTILSSDHLQGALRGLFGTSNMHDVALMELASITSMHGAEGQRWHKDVNPNGRNVDMYSLFIPLQDTVEDQGPTGLCAGTHTCREEKLNCDKWGKTIKATTTAGTGALMNAQLYHRGSKHLLEPAAGETTDTTARVMFYMTFAEAPTARPREYKRPPKGATYALRPHLWGMTAQQVLDGTLSSWFSWWWWPWTVGANWGFMMGDNSLLGPKHRGWTQWEMACVMWANGSDYADMSREDVETIADWCTRVAVALLVLYTLIAEMDFIFLARQMRRLPEGQIFNTTPDRKTTLLSKAKVA</sequence>